<comment type="caution">
    <text evidence="1">The sequence shown here is derived from an EMBL/GenBank/DDBJ whole genome shotgun (WGS) entry which is preliminary data.</text>
</comment>
<evidence type="ECO:0000313" key="2">
    <source>
        <dbReference type="Proteomes" id="UP001202328"/>
    </source>
</evidence>
<keyword evidence="2" id="KW-1185">Reference proteome</keyword>
<gene>
    <name evidence="1" type="ORF">MKW98_009598</name>
</gene>
<accession>A0AAD4SCT1</accession>
<name>A0AAD4SCT1_9MAGN</name>
<organism evidence="1 2">
    <name type="scientific">Papaver atlanticum</name>
    <dbReference type="NCBI Taxonomy" id="357466"/>
    <lineage>
        <taxon>Eukaryota</taxon>
        <taxon>Viridiplantae</taxon>
        <taxon>Streptophyta</taxon>
        <taxon>Embryophyta</taxon>
        <taxon>Tracheophyta</taxon>
        <taxon>Spermatophyta</taxon>
        <taxon>Magnoliopsida</taxon>
        <taxon>Ranunculales</taxon>
        <taxon>Papaveraceae</taxon>
        <taxon>Papaveroideae</taxon>
        <taxon>Papaver</taxon>
    </lineage>
</organism>
<proteinExistence type="predicted"/>
<protein>
    <submittedName>
        <fullName evidence="1">Uncharacterized protein</fullName>
    </submittedName>
</protein>
<dbReference type="GO" id="GO:0004350">
    <property type="term" value="F:glutamate-5-semialdehyde dehydrogenase activity"/>
    <property type="evidence" value="ECO:0007669"/>
    <property type="project" value="TreeGrafter"/>
</dbReference>
<reference evidence="1" key="1">
    <citation type="submission" date="2022-04" db="EMBL/GenBank/DDBJ databases">
        <title>A functionally conserved STORR gene fusion in Papaver species that diverged 16.8 million years ago.</title>
        <authorList>
            <person name="Catania T."/>
        </authorList>
    </citation>
    <scope>NUCLEOTIDE SEQUENCE</scope>
    <source>
        <strain evidence="1">S-188037</strain>
    </source>
</reference>
<dbReference type="PANTHER" id="PTHR11063">
    <property type="entry name" value="GLUTAMATE SEMIALDEHYDE DEHYDROGENASE"/>
    <property type="match status" value="1"/>
</dbReference>
<evidence type="ECO:0000313" key="1">
    <source>
        <dbReference type="EMBL" id="KAI3896745.1"/>
    </source>
</evidence>
<dbReference type="EMBL" id="JAJJMB010011871">
    <property type="protein sequence ID" value="KAI3896745.1"/>
    <property type="molecule type" value="Genomic_DNA"/>
</dbReference>
<dbReference type="PANTHER" id="PTHR11063:SF8">
    <property type="entry name" value="DELTA-1-PYRROLINE-5-CARBOXYLATE SYNTHASE"/>
    <property type="match status" value="1"/>
</dbReference>
<dbReference type="AlphaFoldDB" id="A0AAD4SCT1"/>
<dbReference type="Proteomes" id="UP001202328">
    <property type="component" value="Unassembled WGS sequence"/>
</dbReference>
<sequence>MNAMKLGCLLQMQMSSWRMFGWSLMIGAAVVTRADGRLALGKLRALMSSPIGQYSCSFAVSLKPMKFTVLCLWMLRLQLKDLNTQGFEVILVTLGAVGAGRQKLRYRKLLNYSFADLQKPQAELDG</sequence>